<dbReference type="AlphaFoldDB" id="A0A2R4VYP9"/>
<evidence type="ECO:0000256" key="1">
    <source>
        <dbReference type="SAM" id="Phobius"/>
    </source>
</evidence>
<dbReference type="EMBL" id="CP020921">
    <property type="protein sequence ID" value="AWB09663.1"/>
    <property type="molecule type" value="Genomic_DNA"/>
</dbReference>
<dbReference type="OrthoDB" id="762648at2"/>
<dbReference type="KEGG" id="taci:TDSAC_0280"/>
<protein>
    <submittedName>
        <fullName evidence="2">Uncharacterized protein</fullName>
    </submittedName>
</protein>
<evidence type="ECO:0000313" key="3">
    <source>
        <dbReference type="Proteomes" id="UP000244792"/>
    </source>
</evidence>
<organism evidence="2 3">
    <name type="scientific">Thermodesulfobium acidiphilum</name>
    <dbReference type="NCBI Taxonomy" id="1794699"/>
    <lineage>
        <taxon>Bacteria</taxon>
        <taxon>Pseudomonadati</taxon>
        <taxon>Thermodesulfobiota</taxon>
        <taxon>Thermodesulfobiia</taxon>
        <taxon>Thermodesulfobiales</taxon>
        <taxon>Thermodesulfobiaceae</taxon>
        <taxon>Thermodesulfobium</taxon>
    </lineage>
</organism>
<gene>
    <name evidence="2" type="ORF">TDSAC_0280</name>
</gene>
<name>A0A2R4VYP9_THEAF</name>
<keyword evidence="1" id="KW-0472">Membrane</keyword>
<sequence length="170" mass="19850">MKRIKWYVYLIFILLVCLVVSNVYWIFNTKSIKENLDKNCQSNLESVREELQNKFFTDSKDFLIDIAIPLTYFVRDSLQSNRTYQVGECFNQIVKNKGFKEISFVSGDKIQISTNKKYEDSVFSKLYPEQFASFQKITVVSDQGKIFVVSPVMNVNEKIGFIIISYVLSQ</sequence>
<dbReference type="RefSeq" id="WP_108308265.1">
    <property type="nucleotide sequence ID" value="NZ_CP020921.1"/>
</dbReference>
<proteinExistence type="predicted"/>
<reference evidence="2 3" key="1">
    <citation type="submission" date="2017-04" db="EMBL/GenBank/DDBJ databases">
        <title>Genomic insights into metabolism of Thermodesulfobium acidiphilum.</title>
        <authorList>
            <person name="Toshchakov S.V."/>
            <person name="Frolov E.N."/>
            <person name="Kublanov I.V."/>
            <person name="Samarov N.I."/>
            <person name="Novikov A."/>
            <person name="Lebedinsky A.V."/>
            <person name="Bonch-Osmolovskaya E.A."/>
            <person name="Chernyh N.A."/>
        </authorList>
    </citation>
    <scope>NUCLEOTIDE SEQUENCE [LARGE SCALE GENOMIC DNA]</scope>
    <source>
        <strain evidence="2 3">3127-1</strain>
    </source>
</reference>
<keyword evidence="1" id="KW-0812">Transmembrane</keyword>
<feature type="transmembrane region" description="Helical" evidence="1">
    <location>
        <begin position="7"/>
        <end position="27"/>
    </location>
</feature>
<keyword evidence="1" id="KW-1133">Transmembrane helix</keyword>
<dbReference type="Proteomes" id="UP000244792">
    <property type="component" value="Chromosome"/>
</dbReference>
<accession>A0A2R4VYP9</accession>
<keyword evidence="3" id="KW-1185">Reference proteome</keyword>
<evidence type="ECO:0000313" key="2">
    <source>
        <dbReference type="EMBL" id="AWB09663.1"/>
    </source>
</evidence>